<dbReference type="Pfam" id="PF07687">
    <property type="entry name" value="M20_dimer"/>
    <property type="match status" value="1"/>
</dbReference>
<gene>
    <name evidence="10" type="ORF">IAD28_03285</name>
</gene>
<feature type="domain" description="Peptidase M20 dimerisation" evidence="9">
    <location>
        <begin position="260"/>
        <end position="297"/>
    </location>
</feature>
<comment type="caution">
    <text evidence="10">The sequence shown here is derived from an EMBL/GenBank/DDBJ whole genome shotgun (WGS) entry which is preliminary data.</text>
</comment>
<dbReference type="GO" id="GO:0008777">
    <property type="term" value="F:acetylornithine deacetylase activity"/>
    <property type="evidence" value="ECO:0007669"/>
    <property type="project" value="TreeGrafter"/>
</dbReference>
<dbReference type="PROSITE" id="PS00758">
    <property type="entry name" value="ARGE_DAPE_CPG2_1"/>
    <property type="match status" value="1"/>
</dbReference>
<dbReference type="GO" id="GO:0006508">
    <property type="term" value="P:proteolysis"/>
    <property type="evidence" value="ECO:0007669"/>
    <property type="project" value="UniProtKB-KW"/>
</dbReference>
<comment type="similarity">
    <text evidence="2">Belongs to the peptidase M20A family.</text>
</comment>
<dbReference type="EC" id="3.4.13.-" evidence="10"/>
<dbReference type="InterPro" id="IPR010964">
    <property type="entry name" value="M20A_pepV-rel"/>
</dbReference>
<keyword evidence="6" id="KW-0862">Zinc</keyword>
<dbReference type="AlphaFoldDB" id="A0A9D1NRB9"/>
<dbReference type="Gene3D" id="3.40.630.10">
    <property type="entry name" value="Zn peptidases"/>
    <property type="match status" value="1"/>
</dbReference>
<sequence>MEISQEIKKRLFDELDSKKEEMVSLLSRLIAYPSVKGEPSEGAPFGLPVRRCLDEALSTLSSWGFATECHDGYVGTAELGEGETVLGVLAHLDVVAAGDGWTGDPFTARIADGRVYGRGAIDDKGPAVAAMFALRAIKELGIPIKSGARLILGTDEENGSSDLAYYFKKQSPPRYAFTPDGSYPVINIEKGMIRVSFSSESQPCPGGRMLLWLEGGTAVNAVPGSAYALVSGVGASEVIKSSQGLFPGVEISCKEFEGGSLRIDARGVSAHASTPESGKNAITALLGVLSRLGLEDGGSKAASRLSSIFPYGESDGLSLGIKMSDRESGALTEVLSLVSYQAGRLECSMDIRLPVSSSVGEVKSRLLPAIEGAGFKIDSFGGTEPHRVDEDGEFVKTLLEVYEEMTGDRGRCIAIGGGTYVHELEGGVAFGAEFIGEDNHMHSFDEFISIDRLVLNSKIFALAILKVLNSGRL</sequence>
<dbReference type="GO" id="GO:0008270">
    <property type="term" value="F:zinc ion binding"/>
    <property type="evidence" value="ECO:0007669"/>
    <property type="project" value="InterPro"/>
</dbReference>
<dbReference type="PANTHER" id="PTHR43808:SF31">
    <property type="entry name" value="N-ACETYL-L-CITRULLINE DEACETYLASE"/>
    <property type="match status" value="1"/>
</dbReference>
<dbReference type="NCBIfam" id="TIGR01887">
    <property type="entry name" value="dipeptidaselike"/>
    <property type="match status" value="1"/>
</dbReference>
<keyword evidence="5 10" id="KW-0378">Hydrolase</keyword>
<keyword evidence="3" id="KW-0645">Protease</keyword>
<dbReference type="Gene3D" id="3.30.70.360">
    <property type="match status" value="2"/>
</dbReference>
<dbReference type="GO" id="GO:0016805">
    <property type="term" value="F:dipeptidase activity"/>
    <property type="evidence" value="ECO:0007669"/>
    <property type="project" value="UniProtKB-KW"/>
</dbReference>
<evidence type="ECO:0000256" key="3">
    <source>
        <dbReference type="ARBA" id="ARBA00022670"/>
    </source>
</evidence>
<dbReference type="GO" id="GO:0006526">
    <property type="term" value="P:L-arginine biosynthetic process"/>
    <property type="evidence" value="ECO:0007669"/>
    <property type="project" value="TreeGrafter"/>
</dbReference>
<dbReference type="InterPro" id="IPR001261">
    <property type="entry name" value="ArgE/DapE_CS"/>
</dbReference>
<evidence type="ECO:0000259" key="9">
    <source>
        <dbReference type="Pfam" id="PF07687"/>
    </source>
</evidence>
<evidence type="ECO:0000256" key="1">
    <source>
        <dbReference type="ARBA" id="ARBA00001947"/>
    </source>
</evidence>
<evidence type="ECO:0000256" key="6">
    <source>
        <dbReference type="ARBA" id="ARBA00022833"/>
    </source>
</evidence>
<dbReference type="Proteomes" id="UP000823960">
    <property type="component" value="Unassembled WGS sequence"/>
</dbReference>
<dbReference type="Pfam" id="PF01546">
    <property type="entry name" value="Peptidase_M20"/>
    <property type="match status" value="1"/>
</dbReference>
<proteinExistence type="inferred from homology"/>
<dbReference type="InterPro" id="IPR011650">
    <property type="entry name" value="Peptidase_M20_dimer"/>
</dbReference>
<evidence type="ECO:0000256" key="5">
    <source>
        <dbReference type="ARBA" id="ARBA00022801"/>
    </source>
</evidence>
<keyword evidence="8" id="KW-0482">Metalloprotease</keyword>
<evidence type="ECO:0000256" key="8">
    <source>
        <dbReference type="ARBA" id="ARBA00023049"/>
    </source>
</evidence>
<dbReference type="InterPro" id="IPR002933">
    <property type="entry name" value="Peptidase_M20"/>
</dbReference>
<organism evidence="10 11">
    <name type="scientific">Candidatus Faeciplasma avium</name>
    <dbReference type="NCBI Taxonomy" id="2840798"/>
    <lineage>
        <taxon>Bacteria</taxon>
        <taxon>Bacillati</taxon>
        <taxon>Bacillota</taxon>
        <taxon>Clostridia</taxon>
        <taxon>Eubacteriales</taxon>
        <taxon>Oscillospiraceae</taxon>
        <taxon>Oscillospiraceae incertae sedis</taxon>
        <taxon>Candidatus Faeciplasma</taxon>
    </lineage>
</organism>
<dbReference type="EMBL" id="DVOL01000044">
    <property type="protein sequence ID" value="HIV10704.1"/>
    <property type="molecule type" value="Genomic_DNA"/>
</dbReference>
<dbReference type="GO" id="GO:0008237">
    <property type="term" value="F:metallopeptidase activity"/>
    <property type="evidence" value="ECO:0007669"/>
    <property type="project" value="UniProtKB-KW"/>
</dbReference>
<dbReference type="InterPro" id="IPR050072">
    <property type="entry name" value="Peptidase_M20A"/>
</dbReference>
<dbReference type="InterPro" id="IPR036264">
    <property type="entry name" value="Bact_exopeptidase_dim_dom"/>
</dbReference>
<reference evidence="10" key="1">
    <citation type="submission" date="2020-10" db="EMBL/GenBank/DDBJ databases">
        <authorList>
            <person name="Gilroy R."/>
        </authorList>
    </citation>
    <scope>NUCLEOTIDE SEQUENCE</scope>
    <source>
        <strain evidence="10">1370</strain>
    </source>
</reference>
<dbReference type="PANTHER" id="PTHR43808">
    <property type="entry name" value="ACETYLORNITHINE DEACETYLASE"/>
    <property type="match status" value="1"/>
</dbReference>
<keyword evidence="7 10" id="KW-0224">Dipeptidase</keyword>
<dbReference type="SUPFAM" id="SSF55031">
    <property type="entry name" value="Bacterial exopeptidase dimerisation domain"/>
    <property type="match status" value="1"/>
</dbReference>
<evidence type="ECO:0000313" key="10">
    <source>
        <dbReference type="EMBL" id="HIV10704.1"/>
    </source>
</evidence>
<evidence type="ECO:0000313" key="11">
    <source>
        <dbReference type="Proteomes" id="UP000823960"/>
    </source>
</evidence>
<comment type="cofactor">
    <cofactor evidence="1">
        <name>Zn(2+)</name>
        <dbReference type="ChEBI" id="CHEBI:29105"/>
    </cofactor>
</comment>
<dbReference type="SUPFAM" id="SSF53187">
    <property type="entry name" value="Zn-dependent exopeptidases"/>
    <property type="match status" value="1"/>
</dbReference>
<evidence type="ECO:0000256" key="2">
    <source>
        <dbReference type="ARBA" id="ARBA00006247"/>
    </source>
</evidence>
<name>A0A9D1NRB9_9FIRM</name>
<protein>
    <submittedName>
        <fullName evidence="10">Sapep family Mn(2+)-dependent dipeptidase</fullName>
        <ecNumber evidence="10">3.4.13.-</ecNumber>
    </submittedName>
</protein>
<reference evidence="10" key="2">
    <citation type="journal article" date="2021" name="PeerJ">
        <title>Extensive microbial diversity within the chicken gut microbiome revealed by metagenomics and culture.</title>
        <authorList>
            <person name="Gilroy R."/>
            <person name="Ravi A."/>
            <person name="Getino M."/>
            <person name="Pursley I."/>
            <person name="Horton D.L."/>
            <person name="Alikhan N.F."/>
            <person name="Baker D."/>
            <person name="Gharbi K."/>
            <person name="Hall N."/>
            <person name="Watson M."/>
            <person name="Adriaenssens E.M."/>
            <person name="Foster-Nyarko E."/>
            <person name="Jarju S."/>
            <person name="Secka A."/>
            <person name="Antonio M."/>
            <person name="Oren A."/>
            <person name="Chaudhuri R.R."/>
            <person name="La Ragione R."/>
            <person name="Hildebrand F."/>
            <person name="Pallen M.J."/>
        </authorList>
    </citation>
    <scope>NUCLEOTIDE SEQUENCE</scope>
    <source>
        <strain evidence="10">1370</strain>
    </source>
</reference>
<accession>A0A9D1NRB9</accession>
<evidence type="ECO:0000256" key="7">
    <source>
        <dbReference type="ARBA" id="ARBA00022997"/>
    </source>
</evidence>
<evidence type="ECO:0000256" key="4">
    <source>
        <dbReference type="ARBA" id="ARBA00022723"/>
    </source>
</evidence>
<keyword evidence="4" id="KW-0479">Metal-binding</keyword>